<dbReference type="PROSITE" id="PS00137">
    <property type="entry name" value="SUBTILASE_HIS"/>
    <property type="match status" value="1"/>
</dbReference>
<reference evidence="11" key="1">
    <citation type="journal article" date="2019" name="Int. J. Syst. Evol. Microbiol.">
        <title>The Global Catalogue of Microorganisms (GCM) 10K type strain sequencing project: providing services to taxonomists for standard genome sequencing and annotation.</title>
        <authorList>
            <consortium name="The Broad Institute Genomics Platform"/>
            <consortium name="The Broad Institute Genome Sequencing Center for Infectious Disease"/>
            <person name="Wu L."/>
            <person name="Ma J."/>
        </authorList>
    </citation>
    <scope>NUCLEOTIDE SEQUENCE [LARGE SCALE GENOMIC DNA]</scope>
    <source>
        <strain evidence="11">JCM 16114</strain>
    </source>
</reference>
<feature type="active site" description="Charge relay system" evidence="5">
    <location>
        <position position="73"/>
    </location>
</feature>
<keyword evidence="11" id="KW-1185">Reference proteome</keyword>
<evidence type="ECO:0000256" key="3">
    <source>
        <dbReference type="ARBA" id="ARBA00022801"/>
    </source>
</evidence>
<keyword evidence="7" id="KW-1133">Transmembrane helix</keyword>
<comment type="similarity">
    <text evidence="1 5 6">Belongs to the peptidase S8 family.</text>
</comment>
<feature type="signal peptide" evidence="8">
    <location>
        <begin position="1"/>
        <end position="20"/>
    </location>
</feature>
<dbReference type="Pfam" id="PF00082">
    <property type="entry name" value="Peptidase_S8"/>
    <property type="match status" value="1"/>
</dbReference>
<accession>A0ABP5PFS7</accession>
<dbReference type="PROSITE" id="PS00136">
    <property type="entry name" value="SUBTILASE_ASP"/>
    <property type="match status" value="1"/>
</dbReference>
<dbReference type="InterPro" id="IPR023828">
    <property type="entry name" value="Peptidase_S8_Ser-AS"/>
</dbReference>
<evidence type="ECO:0000256" key="8">
    <source>
        <dbReference type="SAM" id="SignalP"/>
    </source>
</evidence>
<dbReference type="PRINTS" id="PR00723">
    <property type="entry name" value="SUBTILISIN"/>
</dbReference>
<evidence type="ECO:0000256" key="1">
    <source>
        <dbReference type="ARBA" id="ARBA00011073"/>
    </source>
</evidence>
<dbReference type="InterPro" id="IPR023827">
    <property type="entry name" value="Peptidase_S8_Asp-AS"/>
</dbReference>
<dbReference type="Proteomes" id="UP001499843">
    <property type="component" value="Unassembled WGS sequence"/>
</dbReference>
<dbReference type="InterPro" id="IPR050131">
    <property type="entry name" value="Peptidase_S8_subtilisin-like"/>
</dbReference>
<evidence type="ECO:0000313" key="11">
    <source>
        <dbReference type="Proteomes" id="UP001499843"/>
    </source>
</evidence>
<name>A0ABP5PFS7_9ACTN</name>
<dbReference type="InterPro" id="IPR022398">
    <property type="entry name" value="Peptidase_S8_His-AS"/>
</dbReference>
<evidence type="ECO:0000256" key="2">
    <source>
        <dbReference type="ARBA" id="ARBA00022670"/>
    </source>
</evidence>
<feature type="active site" description="Charge relay system" evidence="5">
    <location>
        <position position="102"/>
    </location>
</feature>
<evidence type="ECO:0000256" key="6">
    <source>
        <dbReference type="RuleBase" id="RU003355"/>
    </source>
</evidence>
<dbReference type="PROSITE" id="PS51892">
    <property type="entry name" value="SUBTILASE"/>
    <property type="match status" value="1"/>
</dbReference>
<dbReference type="PANTHER" id="PTHR43806">
    <property type="entry name" value="PEPTIDASE S8"/>
    <property type="match status" value="1"/>
</dbReference>
<dbReference type="InterPro" id="IPR015500">
    <property type="entry name" value="Peptidase_S8_subtilisin-rel"/>
</dbReference>
<dbReference type="PANTHER" id="PTHR43806:SF11">
    <property type="entry name" value="CEREVISIN-RELATED"/>
    <property type="match status" value="1"/>
</dbReference>
<dbReference type="RefSeq" id="WP_344481727.1">
    <property type="nucleotide sequence ID" value="NZ_BAAAQX010000017.1"/>
</dbReference>
<comment type="caution">
    <text evidence="10">The sequence shown here is derived from an EMBL/GenBank/DDBJ whole genome shotgun (WGS) entry which is preliminary data.</text>
</comment>
<keyword evidence="2 5" id="KW-0645">Protease</keyword>
<evidence type="ECO:0000313" key="10">
    <source>
        <dbReference type="EMBL" id="GAA2210616.1"/>
    </source>
</evidence>
<keyword evidence="7" id="KW-0812">Transmembrane</keyword>
<dbReference type="SUPFAM" id="SSF52743">
    <property type="entry name" value="Subtilisin-like"/>
    <property type="match status" value="1"/>
</dbReference>
<evidence type="ECO:0000256" key="7">
    <source>
        <dbReference type="SAM" id="Phobius"/>
    </source>
</evidence>
<dbReference type="InterPro" id="IPR036852">
    <property type="entry name" value="Peptidase_S8/S53_dom_sf"/>
</dbReference>
<sequence length="388" mass="39709">MIGRVLLAGVFALQFATVPAAVPAAVPAHAAPERCEPEKASPSVAESWAQKRLDVKRVWPLTMGEGVTVAVIDSGVDETHPQIRLAGKADLTNTSFRDCVGHGTAVAGIIAGQPRSDLPFYGVAPAVKLLSIKQTTTSLGDVSLLAKAIRTAADENADVINVSIQAHDQPELKSAVEYALGNDIVIVAAAGNVEKDDGSTGPAYPAAYDGVLSVGSATPNGGRSTFSNPNAVAVLGPGEGLSSTWTGKGYRSNLEGTSYAAPYVAGVAALVRSRHPQLDQLRVRRRITLTADGASGRGTGAGMVNPLLAVTTVLPSEQVAVAPPMPEPLPASVVDKVVPPDQRSIEVATAVAAGGLSLAGVAIVAWIFVPMGRRRGWRAGSSGGSGVN</sequence>
<dbReference type="EMBL" id="BAAAQX010000017">
    <property type="protein sequence ID" value="GAA2210616.1"/>
    <property type="molecule type" value="Genomic_DNA"/>
</dbReference>
<keyword evidence="3 5" id="KW-0378">Hydrolase</keyword>
<evidence type="ECO:0000256" key="5">
    <source>
        <dbReference type="PROSITE-ProRule" id="PRU01240"/>
    </source>
</evidence>
<protein>
    <submittedName>
        <fullName evidence="10">S8 family serine peptidase</fullName>
    </submittedName>
</protein>
<organism evidence="10 11">
    <name type="scientific">Nonomuraea monospora</name>
    <dbReference type="NCBI Taxonomy" id="568818"/>
    <lineage>
        <taxon>Bacteria</taxon>
        <taxon>Bacillati</taxon>
        <taxon>Actinomycetota</taxon>
        <taxon>Actinomycetes</taxon>
        <taxon>Streptosporangiales</taxon>
        <taxon>Streptosporangiaceae</taxon>
        <taxon>Nonomuraea</taxon>
    </lineage>
</organism>
<feature type="transmembrane region" description="Helical" evidence="7">
    <location>
        <begin position="347"/>
        <end position="369"/>
    </location>
</feature>
<feature type="domain" description="Peptidase S8/S53" evidence="9">
    <location>
        <begin position="64"/>
        <end position="297"/>
    </location>
</feature>
<keyword evidence="7" id="KW-0472">Membrane</keyword>
<dbReference type="PROSITE" id="PS00138">
    <property type="entry name" value="SUBTILASE_SER"/>
    <property type="match status" value="1"/>
</dbReference>
<gene>
    <name evidence="10" type="ORF">GCM10009850_060750</name>
</gene>
<proteinExistence type="inferred from homology"/>
<keyword evidence="4 5" id="KW-0720">Serine protease</keyword>
<dbReference type="InterPro" id="IPR000209">
    <property type="entry name" value="Peptidase_S8/S53_dom"/>
</dbReference>
<evidence type="ECO:0000259" key="9">
    <source>
        <dbReference type="Pfam" id="PF00082"/>
    </source>
</evidence>
<keyword evidence="8" id="KW-0732">Signal</keyword>
<feature type="chain" id="PRO_5046222247" evidence="8">
    <location>
        <begin position="21"/>
        <end position="388"/>
    </location>
</feature>
<dbReference type="Gene3D" id="3.40.50.200">
    <property type="entry name" value="Peptidase S8/S53 domain"/>
    <property type="match status" value="1"/>
</dbReference>
<evidence type="ECO:0000256" key="4">
    <source>
        <dbReference type="ARBA" id="ARBA00022825"/>
    </source>
</evidence>
<feature type="active site" description="Charge relay system" evidence="5">
    <location>
        <position position="258"/>
    </location>
</feature>